<accession>A0A9P9WYF2</accession>
<comment type="caution">
    <text evidence="1">The sequence shown here is derived from an EMBL/GenBank/DDBJ whole genome shotgun (WGS) entry which is preliminary data.</text>
</comment>
<proteinExistence type="predicted"/>
<gene>
    <name evidence="1" type="ORF">JX265_000399</name>
</gene>
<dbReference type="Proteomes" id="UP000829685">
    <property type="component" value="Unassembled WGS sequence"/>
</dbReference>
<evidence type="ECO:0000313" key="1">
    <source>
        <dbReference type="EMBL" id="KAI1881573.1"/>
    </source>
</evidence>
<dbReference type="EMBL" id="JAFIMR010000001">
    <property type="protein sequence ID" value="KAI1881573.1"/>
    <property type="molecule type" value="Genomic_DNA"/>
</dbReference>
<sequence>MNSITVHRLNVQPGLSIYDPKTEAGATWYDALRVVAAHDGWKVAWWGRAGNDERNSCLFMVVGMCPRVSKGGRPNKGLSPDYERLAEWESDDNAAAFITCDKDDHGLPKFLAVAQCLLCGPQEPRLSSPAHWVSSKQIGPSFLTPAPFSVTRLYFLRVHRRADVEMKQWLLGLNIDFQLFRGNLYEASSQMRDQSSGVGDPFLGLDWVELNPRAPLPAESSVGSSRLGTDHIVLLGMSWRDSEGEQRVLDEPKMVYFGEDTDPDSRISYREYLHMVLERYQATVEQEVSIAFETLHEGNLELAREERFSTYLARGHGFPIEP</sequence>
<protein>
    <submittedName>
        <fullName evidence="1">Uncharacterized protein</fullName>
    </submittedName>
</protein>
<reference evidence="1" key="1">
    <citation type="submission" date="2021-03" db="EMBL/GenBank/DDBJ databases">
        <title>Revisited historic fungal species revealed as producer of novel bioactive compounds through whole genome sequencing and comparative genomics.</title>
        <authorList>
            <person name="Vignolle G.A."/>
            <person name="Hochenegger N."/>
            <person name="Mach R.L."/>
            <person name="Mach-Aigner A.R."/>
            <person name="Javad Rahimi M."/>
            <person name="Salim K.A."/>
            <person name="Chan C.M."/>
            <person name="Lim L.B.L."/>
            <person name="Cai F."/>
            <person name="Druzhinina I.S."/>
            <person name="U'Ren J.M."/>
            <person name="Derntl C."/>
        </authorList>
    </citation>
    <scope>NUCLEOTIDE SEQUENCE</scope>
    <source>
        <strain evidence="1">TUCIM 5799</strain>
    </source>
</reference>
<name>A0A9P9WYF2_9PEZI</name>
<evidence type="ECO:0000313" key="2">
    <source>
        <dbReference type="Proteomes" id="UP000829685"/>
    </source>
</evidence>
<keyword evidence="2" id="KW-1185">Reference proteome</keyword>
<dbReference type="AlphaFoldDB" id="A0A9P9WYF2"/>
<organism evidence="1 2">
    <name type="scientific">Neoarthrinium moseri</name>
    <dbReference type="NCBI Taxonomy" id="1658444"/>
    <lineage>
        <taxon>Eukaryota</taxon>
        <taxon>Fungi</taxon>
        <taxon>Dikarya</taxon>
        <taxon>Ascomycota</taxon>
        <taxon>Pezizomycotina</taxon>
        <taxon>Sordariomycetes</taxon>
        <taxon>Xylariomycetidae</taxon>
        <taxon>Amphisphaeriales</taxon>
        <taxon>Apiosporaceae</taxon>
        <taxon>Neoarthrinium</taxon>
    </lineage>
</organism>